<dbReference type="PANTHER" id="PTHR40061:SF1">
    <property type="entry name" value="SPORULATION PROTEIN YLMC-RELATED"/>
    <property type="match status" value="1"/>
</dbReference>
<dbReference type="STRING" id="1121316.SAMN02745207_00264"/>
<dbReference type="InterPro" id="IPR027275">
    <property type="entry name" value="PRC-brl_dom"/>
</dbReference>
<dbReference type="InterPro" id="IPR014238">
    <property type="entry name" value="Spore_YlmC/YmxH"/>
</dbReference>
<protein>
    <submittedName>
        <fullName evidence="2">Sporulation protein, YlmC/YmxH family</fullName>
    </submittedName>
</protein>
<dbReference type="AlphaFoldDB" id="A0A1M5QTE2"/>
<dbReference type="InterPro" id="IPR011033">
    <property type="entry name" value="PRC_barrel-like_sf"/>
</dbReference>
<organism evidence="2 3">
    <name type="scientific">Clostridium grantii DSM 8605</name>
    <dbReference type="NCBI Taxonomy" id="1121316"/>
    <lineage>
        <taxon>Bacteria</taxon>
        <taxon>Bacillati</taxon>
        <taxon>Bacillota</taxon>
        <taxon>Clostridia</taxon>
        <taxon>Eubacteriales</taxon>
        <taxon>Clostridiaceae</taxon>
        <taxon>Clostridium</taxon>
    </lineage>
</organism>
<dbReference type="Pfam" id="PF05239">
    <property type="entry name" value="PRC"/>
    <property type="match status" value="1"/>
</dbReference>
<evidence type="ECO:0000259" key="1">
    <source>
        <dbReference type="Pfam" id="PF05239"/>
    </source>
</evidence>
<gene>
    <name evidence="2" type="ORF">SAMN02745207_00264</name>
</gene>
<dbReference type="PANTHER" id="PTHR40061">
    <property type="entry name" value="SPORULATION PROTEIN YLMC-RELATED"/>
    <property type="match status" value="1"/>
</dbReference>
<dbReference type="Proteomes" id="UP000184447">
    <property type="component" value="Unassembled WGS sequence"/>
</dbReference>
<proteinExistence type="predicted"/>
<feature type="domain" description="PRC-barrel" evidence="1">
    <location>
        <begin position="2"/>
        <end position="77"/>
    </location>
</feature>
<dbReference type="SUPFAM" id="SSF50346">
    <property type="entry name" value="PRC-barrel domain"/>
    <property type="match status" value="1"/>
</dbReference>
<sequence>MYSINRIKSMEVIDVSNGRKIGFVADLKIDIFNYRILSIIIPIQGSGWFNKQDVLEIPWEQIFKVGEDVLLVNGYKEGLVNSI</sequence>
<keyword evidence="3" id="KW-1185">Reference proteome</keyword>
<dbReference type="EMBL" id="FQXM01000002">
    <property type="protein sequence ID" value="SHH16873.1"/>
    <property type="molecule type" value="Genomic_DNA"/>
</dbReference>
<dbReference type="Gene3D" id="2.30.30.240">
    <property type="entry name" value="PRC-barrel domain"/>
    <property type="match status" value="1"/>
</dbReference>
<reference evidence="2 3" key="1">
    <citation type="submission" date="2016-11" db="EMBL/GenBank/DDBJ databases">
        <authorList>
            <person name="Jaros S."/>
            <person name="Januszkiewicz K."/>
            <person name="Wedrychowicz H."/>
        </authorList>
    </citation>
    <scope>NUCLEOTIDE SEQUENCE [LARGE SCALE GENOMIC DNA]</scope>
    <source>
        <strain evidence="2 3">DSM 8605</strain>
    </source>
</reference>
<evidence type="ECO:0000313" key="2">
    <source>
        <dbReference type="EMBL" id="SHH16873.1"/>
    </source>
</evidence>
<dbReference type="RefSeq" id="WP_242950612.1">
    <property type="nucleotide sequence ID" value="NZ_FQXM01000002.1"/>
</dbReference>
<accession>A0A1M5QTE2</accession>
<dbReference type="NCBIfam" id="TIGR02888">
    <property type="entry name" value="spore_YlmC_YmxH"/>
    <property type="match status" value="1"/>
</dbReference>
<name>A0A1M5QTE2_9CLOT</name>
<evidence type="ECO:0000313" key="3">
    <source>
        <dbReference type="Proteomes" id="UP000184447"/>
    </source>
</evidence>